<feature type="signal peptide" evidence="4">
    <location>
        <begin position="1"/>
        <end position="27"/>
    </location>
</feature>
<dbReference type="CDD" id="cd13669">
    <property type="entry name" value="PBP2_TRAP_TM0322_like"/>
    <property type="match status" value="1"/>
</dbReference>
<protein>
    <submittedName>
        <fullName evidence="5">C4-dicarboxylate TRAP transporter substrate-binding protein</fullName>
    </submittedName>
</protein>
<proteinExistence type="inferred from homology"/>
<evidence type="ECO:0000256" key="1">
    <source>
        <dbReference type="ARBA" id="ARBA00009023"/>
    </source>
</evidence>
<evidence type="ECO:0000256" key="4">
    <source>
        <dbReference type="SAM" id="SignalP"/>
    </source>
</evidence>
<dbReference type="Proteomes" id="UP001407405">
    <property type="component" value="Unassembled WGS sequence"/>
</dbReference>
<comment type="caution">
    <text evidence="5">The sequence shown here is derived from an EMBL/GenBank/DDBJ whole genome shotgun (WGS) entry which is preliminary data.</text>
</comment>
<dbReference type="PROSITE" id="PS51257">
    <property type="entry name" value="PROKAR_LIPOPROTEIN"/>
    <property type="match status" value="1"/>
</dbReference>
<accession>A0ABU9VRF4</accession>
<sequence>MKKRMTAILLLFLALAMVTACSSPAPASPAAPAESESAGGADTPAAAAPVVIQIGYENHPGEPVDLAVNEWARLLEERSGGNMKMEVFPSSQLGSKNDIIDQMLAGSSVITLADGAFYADRGVPDFGIVFGPFIFPSWDDAWRLIESDWYAEQSALLEDQGLKILSSNWKYGDRHTLTKSPVRTVSDLQGMKIRVPNNTIQIKGFEVLGAAPTPMALGEVYTSLQQGTIDGLENPLPVLYNGKFHEVAKYLSLTGHVRNFTTWITGTQFFNTLTAEQQQWLMETGNEAGFFNNELADEATEETLQLFIDEGVEVIEVDIDEFAAAAEVFYSLPEFTSIWSEGLYETVKEAMQ</sequence>
<comment type="similarity">
    <text evidence="1">Belongs to the bacterial solute-binding protein 7 family.</text>
</comment>
<dbReference type="InterPro" id="IPR038404">
    <property type="entry name" value="TRAP_DctP_sf"/>
</dbReference>
<dbReference type="PIRSF" id="PIRSF006470">
    <property type="entry name" value="DctB"/>
    <property type="match status" value="1"/>
</dbReference>
<dbReference type="InterPro" id="IPR004682">
    <property type="entry name" value="TRAP_DctP"/>
</dbReference>
<dbReference type="PANTHER" id="PTHR33376:SF7">
    <property type="entry name" value="C4-DICARBOXYLATE-BINDING PROTEIN DCTB"/>
    <property type="match status" value="1"/>
</dbReference>
<dbReference type="NCBIfam" id="TIGR00787">
    <property type="entry name" value="dctP"/>
    <property type="match status" value="1"/>
</dbReference>
<dbReference type="InterPro" id="IPR018389">
    <property type="entry name" value="DctP_fam"/>
</dbReference>
<dbReference type="RefSeq" id="WP_343185004.1">
    <property type="nucleotide sequence ID" value="NZ_JBCITM010000003.1"/>
</dbReference>
<evidence type="ECO:0000313" key="5">
    <source>
        <dbReference type="EMBL" id="MEN1759644.1"/>
    </source>
</evidence>
<evidence type="ECO:0000313" key="6">
    <source>
        <dbReference type="Proteomes" id="UP001407405"/>
    </source>
</evidence>
<keyword evidence="2" id="KW-0813">Transport</keyword>
<evidence type="ECO:0000256" key="2">
    <source>
        <dbReference type="ARBA" id="ARBA00022448"/>
    </source>
</evidence>
<feature type="chain" id="PRO_5045413543" evidence="4">
    <location>
        <begin position="28"/>
        <end position="352"/>
    </location>
</feature>
<gene>
    <name evidence="5" type="ORF">AAIG11_04080</name>
</gene>
<keyword evidence="6" id="KW-1185">Reference proteome</keyword>
<dbReference type="Pfam" id="PF03480">
    <property type="entry name" value="DctP"/>
    <property type="match status" value="1"/>
</dbReference>
<dbReference type="NCBIfam" id="NF037995">
    <property type="entry name" value="TRAP_S1"/>
    <property type="match status" value="1"/>
</dbReference>
<reference evidence="5 6" key="1">
    <citation type="submission" date="2024-04" db="EMBL/GenBank/DDBJ databases">
        <title>Genome sequencing and metabolic network reconstruction of aminoacids and betaine degradation by Anoxynatronum sibiricum.</title>
        <authorList>
            <person name="Detkova E.N."/>
            <person name="Boltjanskaja Y.V."/>
            <person name="Mardanov A.V."/>
            <person name="Kevbrin V."/>
        </authorList>
    </citation>
    <scope>NUCLEOTIDE SEQUENCE [LARGE SCALE GENOMIC DNA]</scope>
    <source>
        <strain evidence="5 6">Z-7981</strain>
    </source>
</reference>
<dbReference type="Gene3D" id="3.40.190.170">
    <property type="entry name" value="Bacterial extracellular solute-binding protein, family 7"/>
    <property type="match status" value="1"/>
</dbReference>
<organism evidence="5 6">
    <name type="scientific">Anoxynatronum sibiricum</name>
    <dbReference type="NCBI Taxonomy" id="210623"/>
    <lineage>
        <taxon>Bacteria</taxon>
        <taxon>Bacillati</taxon>
        <taxon>Bacillota</taxon>
        <taxon>Clostridia</taxon>
        <taxon>Eubacteriales</taxon>
        <taxon>Clostridiaceae</taxon>
        <taxon>Anoxynatronum</taxon>
    </lineage>
</organism>
<name>A0ABU9VRF4_9CLOT</name>
<dbReference type="EMBL" id="JBCITM010000003">
    <property type="protein sequence ID" value="MEN1759644.1"/>
    <property type="molecule type" value="Genomic_DNA"/>
</dbReference>
<evidence type="ECO:0000256" key="3">
    <source>
        <dbReference type="ARBA" id="ARBA00022729"/>
    </source>
</evidence>
<dbReference type="PANTHER" id="PTHR33376">
    <property type="match status" value="1"/>
</dbReference>
<keyword evidence="3 4" id="KW-0732">Signal</keyword>